<gene>
    <name evidence="2" type="ORF">WR25_14557</name>
</gene>
<dbReference type="EMBL" id="LIAE01007195">
    <property type="protein sequence ID" value="PAV81199.1"/>
    <property type="molecule type" value="Genomic_DNA"/>
</dbReference>
<keyword evidence="3" id="KW-1185">Reference proteome</keyword>
<dbReference type="SUPFAM" id="SSF64268">
    <property type="entry name" value="PX domain"/>
    <property type="match status" value="1"/>
</dbReference>
<dbReference type="Proteomes" id="UP000218231">
    <property type="component" value="Unassembled WGS sequence"/>
</dbReference>
<dbReference type="GO" id="GO:0035091">
    <property type="term" value="F:phosphatidylinositol binding"/>
    <property type="evidence" value="ECO:0007669"/>
    <property type="project" value="InterPro"/>
</dbReference>
<dbReference type="STRING" id="2018661.A0A2A2L4U6"/>
<proteinExistence type="predicted"/>
<feature type="domain" description="PX" evidence="1">
    <location>
        <begin position="1"/>
        <end position="107"/>
    </location>
</feature>
<comment type="caution">
    <text evidence="2">The sequence shown here is derived from an EMBL/GenBank/DDBJ whole genome shotgun (WGS) entry which is preliminary data.</text>
</comment>
<name>A0A2A2L4U6_9BILA</name>
<organism evidence="2 3">
    <name type="scientific">Diploscapter pachys</name>
    <dbReference type="NCBI Taxonomy" id="2018661"/>
    <lineage>
        <taxon>Eukaryota</taxon>
        <taxon>Metazoa</taxon>
        <taxon>Ecdysozoa</taxon>
        <taxon>Nematoda</taxon>
        <taxon>Chromadorea</taxon>
        <taxon>Rhabditida</taxon>
        <taxon>Rhabditina</taxon>
        <taxon>Rhabditomorpha</taxon>
        <taxon>Rhabditoidea</taxon>
        <taxon>Rhabditidae</taxon>
        <taxon>Diploscapter</taxon>
    </lineage>
</organism>
<sequence>MARFRHSTSLYKELEGMQRTPSFSIDVVVSEDKKTVVYIVKIENGQNIQRRFEDYERFYNKIRDLLPSHIATPPRRRILQNDIRLQEKRKLWIAQMTQTLFENNPNE</sequence>
<dbReference type="PROSITE" id="PS50195">
    <property type="entry name" value="PX"/>
    <property type="match status" value="1"/>
</dbReference>
<evidence type="ECO:0000313" key="2">
    <source>
        <dbReference type="EMBL" id="PAV81199.1"/>
    </source>
</evidence>
<dbReference type="InterPro" id="IPR001683">
    <property type="entry name" value="PX_dom"/>
</dbReference>
<dbReference type="OrthoDB" id="63267at2759"/>
<dbReference type="Gene3D" id="3.30.1520.10">
    <property type="entry name" value="Phox-like domain"/>
    <property type="match status" value="1"/>
</dbReference>
<protein>
    <recommendedName>
        <fullName evidence="1">PX domain-containing protein</fullName>
    </recommendedName>
</protein>
<dbReference type="AlphaFoldDB" id="A0A2A2L4U6"/>
<reference evidence="2 3" key="1">
    <citation type="journal article" date="2017" name="Curr. Biol.">
        <title>Genome architecture and evolution of a unichromosomal asexual nematode.</title>
        <authorList>
            <person name="Fradin H."/>
            <person name="Zegar C."/>
            <person name="Gutwein M."/>
            <person name="Lucas J."/>
            <person name="Kovtun M."/>
            <person name="Corcoran D."/>
            <person name="Baugh L.R."/>
            <person name="Kiontke K."/>
            <person name="Gunsalus K."/>
            <person name="Fitch D.H."/>
            <person name="Piano F."/>
        </authorList>
    </citation>
    <scope>NUCLEOTIDE SEQUENCE [LARGE SCALE GENOMIC DNA]</scope>
    <source>
        <strain evidence="2">PF1309</strain>
    </source>
</reference>
<evidence type="ECO:0000313" key="3">
    <source>
        <dbReference type="Proteomes" id="UP000218231"/>
    </source>
</evidence>
<accession>A0A2A2L4U6</accession>
<evidence type="ECO:0000259" key="1">
    <source>
        <dbReference type="PROSITE" id="PS50195"/>
    </source>
</evidence>
<dbReference type="InterPro" id="IPR036871">
    <property type="entry name" value="PX_dom_sf"/>
</dbReference>